<sequence>MTMQTPLRRNMRTHLPRNPLQRLVNASSETLDNIFEATAGLHAKLPTIEDTLSRLSSEVKALGKRPEVSDRSEELSLQVASLANSVSAMRDTSVSRSEFEALVAKMMNKLSSIVTPTPAASVTAAQLAFAATPPSLPQVPLVPTAAVTAAPHPPPISLAGILASRNASRPTSMPATRFMYDDHNRSSVMIGPSKDWRLKGETLFSTFSAVINHLPDHVNTLLLTHVNIRFSSHPEWVCVTWPTPDVAATFKRTWVSSLATLQDDELVRLRVIMTDPSSEPFAPSYGEAAENAEILQLYVPPLRSAKAVSPY</sequence>
<gene>
    <name evidence="1" type="ORF">SISSUDRAFT_1116728</name>
</gene>
<reference evidence="1 2" key="1">
    <citation type="journal article" date="2016" name="Mol. Biol. Evol.">
        <title>Comparative Genomics of Early-Diverging Mushroom-Forming Fungi Provides Insights into the Origins of Lignocellulose Decay Capabilities.</title>
        <authorList>
            <person name="Nagy L.G."/>
            <person name="Riley R."/>
            <person name="Tritt A."/>
            <person name="Adam C."/>
            <person name="Daum C."/>
            <person name="Floudas D."/>
            <person name="Sun H."/>
            <person name="Yadav J.S."/>
            <person name="Pangilinan J."/>
            <person name="Larsson K.H."/>
            <person name="Matsuura K."/>
            <person name="Barry K."/>
            <person name="Labutti K."/>
            <person name="Kuo R."/>
            <person name="Ohm R.A."/>
            <person name="Bhattacharya S.S."/>
            <person name="Shirouzu T."/>
            <person name="Yoshinaga Y."/>
            <person name="Martin F.M."/>
            <person name="Grigoriev I.V."/>
            <person name="Hibbett D.S."/>
        </authorList>
    </citation>
    <scope>NUCLEOTIDE SEQUENCE [LARGE SCALE GENOMIC DNA]</scope>
    <source>
        <strain evidence="1 2">HHB10207 ss-3</strain>
    </source>
</reference>
<keyword evidence="2" id="KW-1185">Reference proteome</keyword>
<accession>A0A166HHD3</accession>
<dbReference type="AlphaFoldDB" id="A0A166HHD3"/>
<dbReference type="Proteomes" id="UP000076798">
    <property type="component" value="Unassembled WGS sequence"/>
</dbReference>
<evidence type="ECO:0000313" key="2">
    <source>
        <dbReference type="Proteomes" id="UP000076798"/>
    </source>
</evidence>
<proteinExistence type="predicted"/>
<dbReference type="EMBL" id="KV428011">
    <property type="protein sequence ID" value="KZT42720.1"/>
    <property type="molecule type" value="Genomic_DNA"/>
</dbReference>
<name>A0A166HHD3_9AGAM</name>
<evidence type="ECO:0000313" key="1">
    <source>
        <dbReference type="EMBL" id="KZT42720.1"/>
    </source>
</evidence>
<organism evidence="1 2">
    <name type="scientific">Sistotremastrum suecicum HHB10207 ss-3</name>
    <dbReference type="NCBI Taxonomy" id="1314776"/>
    <lineage>
        <taxon>Eukaryota</taxon>
        <taxon>Fungi</taxon>
        <taxon>Dikarya</taxon>
        <taxon>Basidiomycota</taxon>
        <taxon>Agaricomycotina</taxon>
        <taxon>Agaricomycetes</taxon>
        <taxon>Sistotremastrales</taxon>
        <taxon>Sistotremastraceae</taxon>
        <taxon>Sistotremastrum</taxon>
    </lineage>
</organism>
<protein>
    <submittedName>
        <fullName evidence="1">Uncharacterized protein</fullName>
    </submittedName>
</protein>